<dbReference type="GeneID" id="43595865"/>
<feature type="compositionally biased region" description="Polar residues" evidence="5">
    <location>
        <begin position="238"/>
        <end position="252"/>
    </location>
</feature>
<dbReference type="OrthoDB" id="10010920at2759"/>
<evidence type="ECO:0008006" key="9">
    <source>
        <dbReference type="Google" id="ProtNLM"/>
    </source>
</evidence>
<keyword evidence="8" id="KW-1185">Reference proteome</keyword>
<feature type="region of interest" description="Disordered" evidence="5">
    <location>
        <begin position="479"/>
        <end position="498"/>
    </location>
</feature>
<name>A0A370TT12_9HELO</name>
<feature type="compositionally biased region" description="Basic and acidic residues" evidence="5">
    <location>
        <begin position="736"/>
        <end position="748"/>
    </location>
</feature>
<feature type="compositionally biased region" description="Polar residues" evidence="5">
    <location>
        <begin position="197"/>
        <end position="214"/>
    </location>
</feature>
<dbReference type="AlphaFoldDB" id="A0A370TT12"/>
<organism evidence="7 8">
    <name type="scientific">Venustampulla echinocandica</name>
    <dbReference type="NCBI Taxonomy" id="2656787"/>
    <lineage>
        <taxon>Eukaryota</taxon>
        <taxon>Fungi</taxon>
        <taxon>Dikarya</taxon>
        <taxon>Ascomycota</taxon>
        <taxon>Pezizomycotina</taxon>
        <taxon>Leotiomycetes</taxon>
        <taxon>Helotiales</taxon>
        <taxon>Pleuroascaceae</taxon>
        <taxon>Venustampulla</taxon>
    </lineage>
</organism>
<dbReference type="RefSeq" id="XP_031871332.1">
    <property type="nucleotide sequence ID" value="XM_032011639.1"/>
</dbReference>
<feature type="region of interest" description="Disordered" evidence="5">
    <location>
        <begin position="692"/>
        <end position="762"/>
    </location>
</feature>
<sequence>MPDTKRLHLLSVKRSEAEALKRNLGSSVGSTGLSSGAILGIAISAAVLLLIILLSVFINHARRKDRLERQRIAHEIRTVEEDIRAVEEEIRAKTASKPTRRPEINHPRKPLPVIVNPLRDADYAGPDPLQKSPMTKTRRGLDHKGIFRMSGMRDSWPLVSNIPSAFLPTQSTMTLNQVAPPGYVVAPESKWPRRSSTRASRNRVSVPAQESFSEPQPMEPQPKTPSPEKRNRQRRSTSETQLSTILRSTSQRLKAAQRQSLTRSLTTFTRLPGSPPKVRLPTPPNGRRTMSREGLIEKCYPEPLFGHIYQPYRPQTPPSDKYGIEYCTDSATKSEKLPTPSDASDDSLCGTGKRDSVIPQALSSPSKQSKKLQKNYRMSISPKGARDISMTAQKNRRSLTLPPRSQRSSQEMHYRFPSHNPISLFNDPFYSAVKSSRPVLPKTDLIGPRPLRVRKATFGQEATMGRPLSYTSPLCDVSGNAQHPHRRTESQPNWQTMTNPERNPFQWAPEDVQMGPAQLSPKRTGSRRKGHKRSNSIRMSILSRPKSTLSVDVVLEESEEDSMAFRSDKRPIGEAARTKSPTPSPLSPSRRHSLRPPTAATFNPSFTVPTLIIKPTSKPDLMQLDDALDSTIHSARNYYSQTLDSSETPSKSEVPSTLTLKARRYGHNFTAEQAFKTWELEKLISFPPPIKFPKSSLPERPSSSRSSAISLLQSPLPAPAPPLLAIPIPGHLTGPRSERPKSHSERPKSSQGSCSPAPRGSLHNSICMLRRMNSEVSHYSTRSPGTDGSPVQSPKLQFDNPRISAIQAEITHERGRTRGSKHYLSIGQTPPGSSRTRDSHHIYKDRQRRRLIQENAVPETNELASVEESTSFPTEQSALGIMNLPFPKLSSLETTGISTPNTGDNITLSKERRRIVGMEHLSPETPTKWGSGKKCLVSAVLAGEATQMSSGNRNSGGHSRAGSVGLYDEDGFLKSSPSAKHRHAYYPLKSTPVLLPRNWGSQRLELGLRPPPPSDLIVIFHPGYHSSRLGCNTQKAKQEAIKDPTIKMPRIRLEDSQELLQQAGEGVVGGAKKMWEGFTDFALQDNVLEVAVGLIIAAAFTTVVTSFVSEILLPPLSLLPFVHRNLDEKFAVLRPGPHYNKTLGWGYNTLDQATADGAVVMAYGAFINKLVNFVGVGFALYVVAALYDRFGGSDPIVKHTVKCKYCRKRINYKAFRCVNCTSWQDGREEHTQ</sequence>
<dbReference type="SUPFAM" id="SSF81330">
    <property type="entry name" value="Gated mechanosensitive channel"/>
    <property type="match status" value="1"/>
</dbReference>
<feature type="region of interest" description="Disordered" evidence="5">
    <location>
        <begin position="558"/>
        <end position="602"/>
    </location>
</feature>
<evidence type="ECO:0000256" key="2">
    <source>
        <dbReference type="ARBA" id="ARBA00022692"/>
    </source>
</evidence>
<reference evidence="7 8" key="1">
    <citation type="journal article" date="2018" name="IMA Fungus">
        <title>IMA Genome-F 9: Draft genome sequence of Annulohypoxylon stygium, Aspergillus mulundensis, Berkeleyomyces basicola (syn. Thielaviopsis basicola), Ceratocystis smalleyi, two Cercospora beticola strains, Coleophoma cylindrospora, Fusarium fracticaudum, Phialophora cf. hyalina, and Morchella septimelata.</title>
        <authorList>
            <person name="Wingfield B.D."/>
            <person name="Bills G.F."/>
            <person name="Dong Y."/>
            <person name="Huang W."/>
            <person name="Nel W.J."/>
            <person name="Swalarsk-Parry B.S."/>
            <person name="Vaghefi N."/>
            <person name="Wilken P.M."/>
            <person name="An Z."/>
            <person name="de Beer Z.W."/>
            <person name="De Vos L."/>
            <person name="Chen L."/>
            <person name="Duong T.A."/>
            <person name="Gao Y."/>
            <person name="Hammerbacher A."/>
            <person name="Kikkert J.R."/>
            <person name="Li Y."/>
            <person name="Li H."/>
            <person name="Li K."/>
            <person name="Li Q."/>
            <person name="Liu X."/>
            <person name="Ma X."/>
            <person name="Naidoo K."/>
            <person name="Pethybridge S.J."/>
            <person name="Sun J."/>
            <person name="Steenkamp E.T."/>
            <person name="van der Nest M.A."/>
            <person name="van Wyk S."/>
            <person name="Wingfield M.J."/>
            <person name="Xiong C."/>
            <person name="Yue Q."/>
            <person name="Zhang X."/>
        </authorList>
    </citation>
    <scope>NUCLEOTIDE SEQUENCE [LARGE SCALE GENOMIC DNA]</scope>
    <source>
        <strain evidence="7 8">BP 5553</strain>
    </source>
</reference>
<dbReference type="Gene3D" id="1.10.1200.120">
    <property type="entry name" value="Large-conductance mechanosensitive channel, MscL, domain 1"/>
    <property type="match status" value="1"/>
</dbReference>
<dbReference type="PANTHER" id="PTHR30266:SF2">
    <property type="entry name" value="LARGE-CONDUCTANCE MECHANOSENSITIVE CHANNEL"/>
    <property type="match status" value="1"/>
</dbReference>
<dbReference type="Pfam" id="PF01741">
    <property type="entry name" value="MscL"/>
    <property type="match status" value="1"/>
</dbReference>
<evidence type="ECO:0000313" key="8">
    <source>
        <dbReference type="Proteomes" id="UP000254866"/>
    </source>
</evidence>
<dbReference type="GO" id="GO:0008381">
    <property type="term" value="F:mechanosensitive monoatomic ion channel activity"/>
    <property type="evidence" value="ECO:0007669"/>
    <property type="project" value="TreeGrafter"/>
</dbReference>
<feature type="region of interest" description="Disordered" evidence="5">
    <location>
        <begin position="813"/>
        <end position="840"/>
    </location>
</feature>
<dbReference type="InterPro" id="IPR037673">
    <property type="entry name" value="MSC/AndL"/>
</dbReference>
<dbReference type="GO" id="GO:0016020">
    <property type="term" value="C:membrane"/>
    <property type="evidence" value="ECO:0007669"/>
    <property type="project" value="UniProtKB-SubCell"/>
</dbReference>
<comment type="caution">
    <text evidence="7">The sequence shown here is derived from an EMBL/GenBank/DDBJ whole genome shotgun (WGS) entry which is preliminary data.</text>
</comment>
<evidence type="ECO:0000256" key="6">
    <source>
        <dbReference type="SAM" id="Phobius"/>
    </source>
</evidence>
<comment type="subcellular location">
    <subcellularLocation>
        <location evidence="1">Membrane</location>
        <topology evidence="1">Multi-pass membrane protein</topology>
    </subcellularLocation>
</comment>
<dbReference type="STRING" id="2656787.A0A370TT12"/>
<protein>
    <recommendedName>
        <fullName evidence="9">Ion channel</fullName>
    </recommendedName>
</protein>
<dbReference type="EMBL" id="NPIC01000002">
    <property type="protein sequence ID" value="RDL38676.1"/>
    <property type="molecule type" value="Genomic_DNA"/>
</dbReference>
<dbReference type="PANTHER" id="PTHR30266">
    <property type="entry name" value="MECHANOSENSITIVE CHANNEL MSCL"/>
    <property type="match status" value="1"/>
</dbReference>
<feature type="compositionally biased region" description="Basic residues" evidence="5">
    <location>
        <begin position="524"/>
        <end position="535"/>
    </location>
</feature>
<keyword evidence="4 6" id="KW-0472">Membrane</keyword>
<accession>A0A370TT12</accession>
<feature type="compositionally biased region" description="Low complexity" evidence="5">
    <location>
        <begin position="260"/>
        <end position="271"/>
    </location>
</feature>
<feature type="region of interest" description="Disordered" evidence="5">
    <location>
        <begin position="775"/>
        <end position="797"/>
    </location>
</feature>
<feature type="region of interest" description="Disordered" evidence="5">
    <location>
        <begin position="514"/>
        <end position="543"/>
    </location>
</feature>
<evidence type="ECO:0000256" key="3">
    <source>
        <dbReference type="ARBA" id="ARBA00022989"/>
    </source>
</evidence>
<dbReference type="Proteomes" id="UP000254866">
    <property type="component" value="Unassembled WGS sequence"/>
</dbReference>
<evidence type="ECO:0000256" key="1">
    <source>
        <dbReference type="ARBA" id="ARBA00004141"/>
    </source>
</evidence>
<dbReference type="InterPro" id="IPR036019">
    <property type="entry name" value="MscL_channel"/>
</dbReference>
<feature type="region of interest" description="Disordered" evidence="5">
    <location>
        <begin position="183"/>
        <end position="290"/>
    </location>
</feature>
<feature type="region of interest" description="Disordered" evidence="5">
    <location>
        <begin position="93"/>
        <end position="112"/>
    </location>
</feature>
<evidence type="ECO:0000256" key="4">
    <source>
        <dbReference type="ARBA" id="ARBA00023136"/>
    </source>
</evidence>
<proteinExistence type="predicted"/>
<evidence type="ECO:0000256" key="5">
    <source>
        <dbReference type="SAM" id="MobiDB-lite"/>
    </source>
</evidence>
<keyword evidence="3 6" id="KW-1133">Transmembrane helix</keyword>
<keyword evidence="2 6" id="KW-0812">Transmembrane</keyword>
<gene>
    <name evidence="7" type="ORF">BP5553_03016</name>
</gene>
<feature type="transmembrane region" description="Helical" evidence="6">
    <location>
        <begin position="37"/>
        <end position="61"/>
    </location>
</feature>
<evidence type="ECO:0000313" key="7">
    <source>
        <dbReference type="EMBL" id="RDL38676.1"/>
    </source>
</evidence>
<dbReference type="FunFam" id="1.10.1200.120:FF:000004">
    <property type="entry name" value="Ion channel, putative"/>
    <property type="match status" value="1"/>
</dbReference>
<feature type="region of interest" description="Disordered" evidence="5">
    <location>
        <begin position="332"/>
        <end position="409"/>
    </location>
</feature>
<feature type="compositionally biased region" description="Polar residues" evidence="5">
    <location>
        <begin position="775"/>
        <end position="795"/>
    </location>
</feature>
<feature type="compositionally biased region" description="Low complexity" evidence="5">
    <location>
        <begin position="692"/>
        <end position="715"/>
    </location>
</feature>